<reference evidence="4 5" key="1">
    <citation type="submission" date="2016-05" db="EMBL/GenBank/DDBJ databases">
        <title>First whole genome sequencing of Entamoeba histolytica HM1:IMSS-clone-6.</title>
        <authorList>
            <person name="Mukherjee Avik.K."/>
            <person name="Izumyama S."/>
            <person name="Nakada-Tsukui K."/>
            <person name="Nozaki T."/>
        </authorList>
    </citation>
    <scope>NUCLEOTIDE SEQUENCE [LARGE SCALE GENOMIC DNA]</scope>
    <source>
        <strain evidence="4 5">HM1:IMSS clone 6</strain>
    </source>
</reference>
<dbReference type="VEuPathDB" id="AmoebaDB:EHI7A_016730"/>
<dbReference type="OMA" id="LACEIPR"/>
<keyword evidence="2" id="KW-0131">Cell cycle</keyword>
<dbReference type="GO" id="GO:0019903">
    <property type="term" value="F:protein phosphatase binding"/>
    <property type="evidence" value="ECO:0007669"/>
    <property type="project" value="InterPro"/>
</dbReference>
<evidence type="ECO:0000256" key="2">
    <source>
        <dbReference type="ARBA" id="ARBA00023306"/>
    </source>
</evidence>
<dbReference type="AlphaFoldDB" id="A0A5K1UV10"/>
<dbReference type="PANTHER" id="PTHR12634:SF8">
    <property type="entry name" value="FIERY MOUNTAIN, ISOFORM D"/>
    <property type="match status" value="1"/>
</dbReference>
<dbReference type="EMBL" id="BDEQ01000001">
    <property type="protein sequence ID" value="GAT96099.1"/>
    <property type="molecule type" value="Genomic_DNA"/>
</dbReference>
<evidence type="ECO:0000313" key="4">
    <source>
        <dbReference type="EMBL" id="GAT96099.1"/>
    </source>
</evidence>
<dbReference type="VEuPathDB" id="AmoebaDB:EHI_114200"/>
<dbReference type="InterPro" id="IPR016024">
    <property type="entry name" value="ARM-type_fold"/>
</dbReference>
<dbReference type="VEuPathDB" id="AmoebaDB:EHI8A_026860"/>
<comment type="similarity">
    <text evidence="1">Belongs to the SAPS family.</text>
</comment>
<sequence length="526" mass="60380">MNYWSGMFNFLSLESPIDTILKEEGCTLEKLLDIEDFIQEIRTNEELINFCCKKDNLKKIVQYALGDIPKGSTFENTQKYGSVCASLFGDEPTRLVESIGKSEKLINYLFNTIMKEEITKIRAASQILLSIYKDSTSIMFDMLINNEEVLEKMINHPEIDGLIDNILELMKLEDSGKTGYIEKICNHQFINKIMTIFMTTQSISAIENISMFIHSIVLWKVSNTDSDTIEFINRFNNEVILPQFIDFIFNSQDDFIVSQAFHIVSNILACSTILTYNDETRLPGIFNALLPHVKDFENIMKSRRVGGVTNNLIYIILSLVLSGFQHVYDVIANENVLGAMMDVFYGDHLCTVVRQTIQMTVLSILNSSVEKLKLKLIDNGKLLDVMKQKDIDAIEMKKNKNIAPDYWLIGSLLMVALVNSVEGRDDENTVKQIVMGNKDFIDYVHSIVMERETEKSEYFSKPTNDDFSDEFEEDDDDDYFDDSNDEDDEDPENEDDFDDQEDDFKLSSSSDDDGEEDDDEPEDEEK</sequence>
<accession>A0A5K1UV10</accession>
<gene>
    <name evidence="4" type="ORF">CL6EHI_114200</name>
</gene>
<organism evidence="4 5">
    <name type="scientific">Entamoeba histolytica</name>
    <dbReference type="NCBI Taxonomy" id="5759"/>
    <lineage>
        <taxon>Eukaryota</taxon>
        <taxon>Amoebozoa</taxon>
        <taxon>Evosea</taxon>
        <taxon>Archamoebae</taxon>
        <taxon>Mastigamoebida</taxon>
        <taxon>Entamoebidae</taxon>
        <taxon>Entamoeba</taxon>
    </lineage>
</organism>
<dbReference type="VEuPathDB" id="AmoebaDB:EHI5A_034070"/>
<proteinExistence type="inferred from homology"/>
<dbReference type="InterPro" id="IPR007587">
    <property type="entry name" value="SAPS"/>
</dbReference>
<dbReference type="PANTHER" id="PTHR12634">
    <property type="entry name" value="SIT4 YEAST -ASSOCIATING PROTEIN-RELATED"/>
    <property type="match status" value="1"/>
</dbReference>
<feature type="region of interest" description="Disordered" evidence="3">
    <location>
        <begin position="455"/>
        <end position="526"/>
    </location>
</feature>
<dbReference type="GO" id="GO:0005634">
    <property type="term" value="C:nucleus"/>
    <property type="evidence" value="ECO:0007669"/>
    <property type="project" value="TreeGrafter"/>
</dbReference>
<feature type="compositionally biased region" description="Acidic residues" evidence="3">
    <location>
        <begin position="510"/>
        <end position="526"/>
    </location>
</feature>
<evidence type="ECO:0000256" key="1">
    <source>
        <dbReference type="ARBA" id="ARBA00006180"/>
    </source>
</evidence>
<dbReference type="VEuPathDB" id="AmoebaDB:KM1_039230"/>
<protein>
    <submittedName>
        <fullName evidence="4">Uncharacterized protein</fullName>
    </submittedName>
</protein>
<dbReference type="GO" id="GO:0019888">
    <property type="term" value="F:protein phosphatase regulator activity"/>
    <property type="evidence" value="ECO:0007669"/>
    <property type="project" value="TreeGrafter"/>
</dbReference>
<comment type="caution">
    <text evidence="4">The sequence shown here is derived from an EMBL/GenBank/DDBJ whole genome shotgun (WGS) entry which is preliminary data.</text>
</comment>
<feature type="compositionally biased region" description="Acidic residues" evidence="3">
    <location>
        <begin position="466"/>
        <end position="502"/>
    </location>
</feature>
<dbReference type="GO" id="GO:0005829">
    <property type="term" value="C:cytosol"/>
    <property type="evidence" value="ECO:0007669"/>
    <property type="project" value="TreeGrafter"/>
</dbReference>
<evidence type="ECO:0000313" key="5">
    <source>
        <dbReference type="Proteomes" id="UP000078387"/>
    </source>
</evidence>
<dbReference type="Proteomes" id="UP000078387">
    <property type="component" value="Unassembled WGS sequence"/>
</dbReference>
<evidence type="ECO:0000256" key="3">
    <source>
        <dbReference type="SAM" id="MobiDB-lite"/>
    </source>
</evidence>
<dbReference type="SUPFAM" id="SSF48371">
    <property type="entry name" value="ARM repeat"/>
    <property type="match status" value="1"/>
</dbReference>
<name>A0A5K1UV10_ENTHI</name>